<feature type="region of interest" description="Disordered" evidence="5">
    <location>
        <begin position="22"/>
        <end position="42"/>
    </location>
</feature>
<dbReference type="Gene3D" id="3.40.190.10">
    <property type="entry name" value="Periplasmic binding protein-like II"/>
    <property type="match status" value="2"/>
</dbReference>
<evidence type="ECO:0000256" key="5">
    <source>
        <dbReference type="SAM" id="MobiDB-lite"/>
    </source>
</evidence>
<proteinExistence type="inferred from homology"/>
<evidence type="ECO:0000256" key="4">
    <source>
        <dbReference type="ARBA" id="ARBA00023163"/>
    </source>
</evidence>
<organism evidence="7 8">
    <name type="scientific">Actinomycetospora rhizophila</name>
    <dbReference type="NCBI Taxonomy" id="1416876"/>
    <lineage>
        <taxon>Bacteria</taxon>
        <taxon>Bacillati</taxon>
        <taxon>Actinomycetota</taxon>
        <taxon>Actinomycetes</taxon>
        <taxon>Pseudonocardiales</taxon>
        <taxon>Pseudonocardiaceae</taxon>
        <taxon>Actinomycetospora</taxon>
    </lineage>
</organism>
<sequence length="146" mass="15736">MLVPPGNPRALTEAFLDLRTPVRDRDGAHRRPPWSARRRLPESSGSAVRGVLVSRCHAASFTPRIAQTAPDSWTCVALVLAGVGLHLTTASAMAQLPLEGVSIREVADRLPPISVYLVWRSDDDDPALGHVLATADRVLPRRGHAG</sequence>
<evidence type="ECO:0000256" key="2">
    <source>
        <dbReference type="ARBA" id="ARBA00023015"/>
    </source>
</evidence>
<comment type="similarity">
    <text evidence="1">Belongs to the LysR transcriptional regulatory family.</text>
</comment>
<comment type="caution">
    <text evidence="7">The sequence shown here is derived from an EMBL/GenBank/DDBJ whole genome shotgun (WGS) entry which is preliminary data.</text>
</comment>
<gene>
    <name evidence="7" type="ORF">ACFPK1_12705</name>
</gene>
<accession>A0ABV9ZFL1</accession>
<evidence type="ECO:0000259" key="6">
    <source>
        <dbReference type="Pfam" id="PF03466"/>
    </source>
</evidence>
<evidence type="ECO:0000256" key="1">
    <source>
        <dbReference type="ARBA" id="ARBA00009437"/>
    </source>
</evidence>
<feature type="domain" description="LysR substrate-binding" evidence="6">
    <location>
        <begin position="44"/>
        <end position="134"/>
    </location>
</feature>
<dbReference type="InterPro" id="IPR005119">
    <property type="entry name" value="LysR_subst-bd"/>
</dbReference>
<dbReference type="RefSeq" id="WP_378021349.1">
    <property type="nucleotide sequence ID" value="NZ_JBHSKG010000005.1"/>
</dbReference>
<keyword evidence="4" id="KW-0804">Transcription</keyword>
<dbReference type="Proteomes" id="UP001596175">
    <property type="component" value="Unassembled WGS sequence"/>
</dbReference>
<dbReference type="PANTHER" id="PTHR30346:SF28">
    <property type="entry name" value="HTH-TYPE TRANSCRIPTIONAL REGULATOR CYNR"/>
    <property type="match status" value="1"/>
</dbReference>
<reference evidence="8" key="1">
    <citation type="journal article" date="2019" name="Int. J. Syst. Evol. Microbiol.">
        <title>The Global Catalogue of Microorganisms (GCM) 10K type strain sequencing project: providing services to taxonomists for standard genome sequencing and annotation.</title>
        <authorList>
            <consortium name="The Broad Institute Genomics Platform"/>
            <consortium name="The Broad Institute Genome Sequencing Center for Infectious Disease"/>
            <person name="Wu L."/>
            <person name="Ma J."/>
        </authorList>
    </citation>
    <scope>NUCLEOTIDE SEQUENCE [LARGE SCALE GENOMIC DNA]</scope>
    <source>
        <strain evidence="8">XZYJ18</strain>
    </source>
</reference>
<keyword evidence="3" id="KW-0238">DNA-binding</keyword>
<dbReference type="PANTHER" id="PTHR30346">
    <property type="entry name" value="TRANSCRIPTIONAL DUAL REGULATOR HCAR-RELATED"/>
    <property type="match status" value="1"/>
</dbReference>
<dbReference type="EMBL" id="JBHSKG010000005">
    <property type="protein sequence ID" value="MFC5139095.1"/>
    <property type="molecule type" value="Genomic_DNA"/>
</dbReference>
<dbReference type="Pfam" id="PF03466">
    <property type="entry name" value="LysR_substrate"/>
    <property type="match status" value="1"/>
</dbReference>
<name>A0ABV9ZFL1_9PSEU</name>
<dbReference type="SUPFAM" id="SSF53850">
    <property type="entry name" value="Periplasmic binding protein-like II"/>
    <property type="match status" value="1"/>
</dbReference>
<protein>
    <submittedName>
        <fullName evidence="7">LysR substrate-binding domain-containing protein</fullName>
    </submittedName>
</protein>
<evidence type="ECO:0000313" key="7">
    <source>
        <dbReference type="EMBL" id="MFC5139095.1"/>
    </source>
</evidence>
<evidence type="ECO:0000313" key="8">
    <source>
        <dbReference type="Proteomes" id="UP001596175"/>
    </source>
</evidence>
<keyword evidence="2" id="KW-0805">Transcription regulation</keyword>
<evidence type="ECO:0000256" key="3">
    <source>
        <dbReference type="ARBA" id="ARBA00023125"/>
    </source>
</evidence>
<keyword evidence="8" id="KW-1185">Reference proteome</keyword>